<name>A0A8H4CA37_COLGL</name>
<keyword evidence="1" id="KW-0732">Signal</keyword>
<dbReference type="RefSeq" id="XP_045259380.1">
    <property type="nucleotide sequence ID" value="XM_045403817.1"/>
</dbReference>
<keyword evidence="3" id="KW-1185">Reference proteome</keyword>
<feature type="signal peptide" evidence="1">
    <location>
        <begin position="1"/>
        <end position="25"/>
    </location>
</feature>
<organism evidence="2 3">
    <name type="scientific">Colletotrichum gloeosporioides</name>
    <name type="common">Anthracnose fungus</name>
    <name type="synonym">Glomerella cingulata</name>
    <dbReference type="NCBI Taxonomy" id="474922"/>
    <lineage>
        <taxon>Eukaryota</taxon>
        <taxon>Fungi</taxon>
        <taxon>Dikarya</taxon>
        <taxon>Ascomycota</taxon>
        <taxon>Pezizomycotina</taxon>
        <taxon>Sordariomycetes</taxon>
        <taxon>Hypocreomycetidae</taxon>
        <taxon>Glomerellales</taxon>
        <taxon>Glomerellaceae</taxon>
        <taxon>Colletotrichum</taxon>
        <taxon>Colletotrichum gloeosporioides species complex</taxon>
    </lineage>
</organism>
<comment type="caution">
    <text evidence="2">The sequence shown here is derived from an EMBL/GenBank/DDBJ whole genome shotgun (WGS) entry which is preliminary data.</text>
</comment>
<evidence type="ECO:0008006" key="4">
    <source>
        <dbReference type="Google" id="ProtNLM"/>
    </source>
</evidence>
<protein>
    <recommendedName>
        <fullName evidence="4">Hydrophobin</fullName>
    </recommendedName>
</protein>
<dbReference type="GeneID" id="69010906"/>
<sequence length="81" mass="8775">MRITSLLFASMAAATTLFCNGGTEGNGDCENNKLHTYCCSDVNEAPYVNAREVTVKSEDRKGRDVCTPSGTLRVGRVFRAP</sequence>
<proteinExistence type="predicted"/>
<feature type="chain" id="PRO_5034987121" description="Hydrophobin" evidence="1">
    <location>
        <begin position="26"/>
        <end position="81"/>
    </location>
</feature>
<reference evidence="2" key="2">
    <citation type="submission" date="2020-03" db="EMBL/GenBank/DDBJ databases">
        <authorList>
            <person name="Fu F.-F."/>
            <person name="Chen J."/>
        </authorList>
    </citation>
    <scope>NUCLEOTIDE SEQUENCE</scope>
    <source>
        <strain evidence="2">Lc1</strain>
    </source>
</reference>
<dbReference type="EMBL" id="WVTB01000078">
    <property type="protein sequence ID" value="KAF3800220.1"/>
    <property type="molecule type" value="Genomic_DNA"/>
</dbReference>
<accession>A0A8H4CA37</accession>
<evidence type="ECO:0000313" key="2">
    <source>
        <dbReference type="EMBL" id="KAF3800220.1"/>
    </source>
</evidence>
<dbReference type="Proteomes" id="UP000613401">
    <property type="component" value="Unassembled WGS sequence"/>
</dbReference>
<evidence type="ECO:0000313" key="3">
    <source>
        <dbReference type="Proteomes" id="UP000613401"/>
    </source>
</evidence>
<evidence type="ECO:0000256" key="1">
    <source>
        <dbReference type="SAM" id="SignalP"/>
    </source>
</evidence>
<dbReference type="AlphaFoldDB" id="A0A8H4CA37"/>
<reference evidence="2" key="1">
    <citation type="journal article" date="2020" name="Phytopathology">
        <title>Genome sequence and comparative analysis of Colletotrichum gloeosporioides isolated from Liriodendron leaves.</title>
        <authorList>
            <person name="Fu F.F."/>
            <person name="Hao Z."/>
            <person name="Wang P."/>
            <person name="Lu Y."/>
            <person name="Xue L.J."/>
            <person name="Wei G."/>
            <person name="Tian Y."/>
            <person name="Baishi H."/>
            <person name="Xu H."/>
            <person name="Shi J."/>
            <person name="Cheng T."/>
            <person name="Wang G."/>
            <person name="Yi Y."/>
            <person name="Chen J."/>
        </authorList>
    </citation>
    <scope>NUCLEOTIDE SEQUENCE</scope>
    <source>
        <strain evidence="2">Lc1</strain>
    </source>
</reference>
<gene>
    <name evidence="2" type="ORF">GCG54_00003748</name>
</gene>